<dbReference type="AlphaFoldDB" id="X0LHK0"/>
<accession>X0LHK0</accession>
<comment type="subcellular location">
    <subcellularLocation>
        <location evidence="1">Membrane</location>
        <topology evidence="1">Multi-pass membrane protein</topology>
    </subcellularLocation>
</comment>
<feature type="signal peptide" evidence="7">
    <location>
        <begin position="1"/>
        <end position="21"/>
    </location>
</feature>
<name>X0LHK0_FUSOX</name>
<proteinExistence type="predicted"/>
<feature type="transmembrane region" description="Helical" evidence="6">
    <location>
        <begin position="12"/>
        <end position="30"/>
    </location>
</feature>
<dbReference type="PANTHER" id="PTHR43791:SF39">
    <property type="entry name" value="TRANSPORTER LIZ1_SEO1, PUTATIVE (AFU_ORTHOLOGUE AFUA_3G00980)-RELATED"/>
    <property type="match status" value="1"/>
</dbReference>
<dbReference type="Gene3D" id="1.20.1250.20">
    <property type="entry name" value="MFS general substrate transporter like domains"/>
    <property type="match status" value="1"/>
</dbReference>
<dbReference type="Proteomes" id="UP000030701">
    <property type="component" value="Unassembled WGS sequence"/>
</dbReference>
<gene>
    <name evidence="8" type="ORF">FOTG_11634</name>
</gene>
<evidence type="ECO:0000256" key="3">
    <source>
        <dbReference type="ARBA" id="ARBA00022692"/>
    </source>
</evidence>
<reference evidence="8" key="2">
    <citation type="submission" date="2012-05" db="EMBL/GenBank/DDBJ databases">
        <title>The Genome Annotation of Fusarium oxysporum Cotton.</title>
        <authorList>
            <consortium name="The Broad Institute Genomics Platform"/>
            <person name="Ma L.-J."/>
            <person name="Corby-Kistler H."/>
            <person name="Broz K."/>
            <person name="Gale L.R."/>
            <person name="Jonkers W."/>
            <person name="O'Donnell K."/>
            <person name="Ploetz R."/>
            <person name="Steinberg C."/>
            <person name="Schwartz D.C."/>
            <person name="VanEtten H."/>
            <person name="Zhou S."/>
            <person name="Young S.K."/>
            <person name="Zeng Q."/>
            <person name="Gargeya S."/>
            <person name="Fitzgerald M."/>
            <person name="Abouelleil A."/>
            <person name="Alvarado L."/>
            <person name="Chapman S.B."/>
            <person name="Gainer-Dewar J."/>
            <person name="Goldberg J."/>
            <person name="Griggs A."/>
            <person name="Gujja S."/>
            <person name="Hansen M."/>
            <person name="Howarth C."/>
            <person name="Imamovic A."/>
            <person name="Ireland A."/>
            <person name="Larimer J."/>
            <person name="McCowan C."/>
            <person name="Murphy C."/>
            <person name="Pearson M."/>
            <person name="Poon T.W."/>
            <person name="Priest M."/>
            <person name="Roberts A."/>
            <person name="Saif S."/>
            <person name="Shea T."/>
            <person name="Sykes S."/>
            <person name="Wortman J."/>
            <person name="Nusbaum C."/>
            <person name="Birren B."/>
        </authorList>
    </citation>
    <scope>NUCLEOTIDE SEQUENCE</scope>
    <source>
        <strain evidence="8">25433</strain>
    </source>
</reference>
<dbReference type="HOGENOM" id="CLU_1660843_0_0_1"/>
<evidence type="ECO:0000256" key="6">
    <source>
        <dbReference type="SAM" id="Phobius"/>
    </source>
</evidence>
<evidence type="ECO:0000256" key="4">
    <source>
        <dbReference type="ARBA" id="ARBA00022989"/>
    </source>
</evidence>
<dbReference type="OrthoDB" id="3639251at2759"/>
<keyword evidence="7" id="KW-0732">Signal</keyword>
<sequence length="159" mass="18107">MYWKGGMSAWRWLFIFDFTLAIPAAAYEFITFPDTPHTTGAICFNEWERERSRQRIEKGVASLYVMQYSSIYLKNTGWYTVPEVNNIPTCIGAVNFVVMVSIGYIADKLGGRALVCCIVGFWMILNYSILTAWDVPHKLRMAAFIMHSCYGCFTPLIAG</sequence>
<organism evidence="8">
    <name type="scientific">Fusarium oxysporum f. sp. vasinfectum 25433</name>
    <dbReference type="NCBI Taxonomy" id="1089449"/>
    <lineage>
        <taxon>Eukaryota</taxon>
        <taxon>Fungi</taxon>
        <taxon>Dikarya</taxon>
        <taxon>Ascomycota</taxon>
        <taxon>Pezizomycotina</taxon>
        <taxon>Sordariomycetes</taxon>
        <taxon>Hypocreomycetidae</taxon>
        <taxon>Hypocreales</taxon>
        <taxon>Nectriaceae</taxon>
        <taxon>Fusarium</taxon>
        <taxon>Fusarium oxysporum species complex</taxon>
    </lineage>
</organism>
<protein>
    <recommendedName>
        <fullName evidence="9">Major facilitator superfamily (MFS) profile domain-containing protein</fullName>
    </recommendedName>
</protein>
<dbReference type="EMBL" id="JH657953">
    <property type="protein sequence ID" value="EXM20511.1"/>
    <property type="molecule type" value="Genomic_DNA"/>
</dbReference>
<dbReference type="SUPFAM" id="SSF103473">
    <property type="entry name" value="MFS general substrate transporter"/>
    <property type="match status" value="1"/>
</dbReference>
<feature type="transmembrane region" description="Helical" evidence="6">
    <location>
        <begin position="113"/>
        <end position="133"/>
    </location>
</feature>
<keyword evidence="5 6" id="KW-0472">Membrane</keyword>
<keyword evidence="4 6" id="KW-1133">Transmembrane helix</keyword>
<dbReference type="InterPro" id="IPR036259">
    <property type="entry name" value="MFS_trans_sf"/>
</dbReference>
<dbReference type="GO" id="GO:0022857">
    <property type="term" value="F:transmembrane transporter activity"/>
    <property type="evidence" value="ECO:0007669"/>
    <property type="project" value="TreeGrafter"/>
</dbReference>
<evidence type="ECO:0000256" key="7">
    <source>
        <dbReference type="SAM" id="SignalP"/>
    </source>
</evidence>
<keyword evidence="2" id="KW-0813">Transport</keyword>
<keyword evidence="3 6" id="KW-0812">Transmembrane</keyword>
<reference evidence="8" key="1">
    <citation type="submission" date="2011-11" db="EMBL/GenBank/DDBJ databases">
        <title>The Genome Sequence of Fusarium oxysporum Cotton.</title>
        <authorList>
            <consortium name="The Broad Institute Genome Sequencing Platform"/>
            <person name="Ma L.-J."/>
            <person name="Gale L.R."/>
            <person name="Schwartz D.C."/>
            <person name="Zhou S."/>
            <person name="Corby-Kistler H."/>
            <person name="Young S.K."/>
            <person name="Zeng Q."/>
            <person name="Gargeya S."/>
            <person name="Fitzgerald M."/>
            <person name="Haas B."/>
            <person name="Abouelleil A."/>
            <person name="Alvarado L."/>
            <person name="Arachchi H.M."/>
            <person name="Berlin A."/>
            <person name="Brown A."/>
            <person name="Chapman S.B."/>
            <person name="Chen Z."/>
            <person name="Dunbar C."/>
            <person name="Freedman E."/>
            <person name="Gearin G."/>
            <person name="Goldberg J."/>
            <person name="Griggs A."/>
            <person name="Gujja S."/>
            <person name="Heiman D."/>
            <person name="Howarth C."/>
            <person name="Larson L."/>
            <person name="Lui A."/>
            <person name="MacDonald P.J.P."/>
            <person name="Montmayeur A."/>
            <person name="Murphy C."/>
            <person name="Neiman D."/>
            <person name="Pearson M."/>
            <person name="Priest M."/>
            <person name="Roberts A."/>
            <person name="Saif S."/>
            <person name="Shea T."/>
            <person name="Shenoy N."/>
            <person name="Sisk P."/>
            <person name="Stolte C."/>
            <person name="Sykes S."/>
            <person name="Wortman J."/>
            <person name="Nusbaum C."/>
            <person name="Birren B."/>
        </authorList>
    </citation>
    <scope>NUCLEOTIDE SEQUENCE [LARGE SCALE GENOMIC DNA]</scope>
    <source>
        <strain evidence="8">25433</strain>
    </source>
</reference>
<evidence type="ECO:0000256" key="5">
    <source>
        <dbReference type="ARBA" id="ARBA00023136"/>
    </source>
</evidence>
<evidence type="ECO:0000313" key="8">
    <source>
        <dbReference type="EMBL" id="EXM20511.1"/>
    </source>
</evidence>
<dbReference type="GO" id="GO:0016020">
    <property type="term" value="C:membrane"/>
    <property type="evidence" value="ECO:0007669"/>
    <property type="project" value="UniProtKB-SubCell"/>
</dbReference>
<evidence type="ECO:0000256" key="1">
    <source>
        <dbReference type="ARBA" id="ARBA00004141"/>
    </source>
</evidence>
<dbReference type="PANTHER" id="PTHR43791">
    <property type="entry name" value="PERMEASE-RELATED"/>
    <property type="match status" value="1"/>
</dbReference>
<evidence type="ECO:0008006" key="9">
    <source>
        <dbReference type="Google" id="ProtNLM"/>
    </source>
</evidence>
<feature type="chain" id="PRO_5004944245" description="Major facilitator superfamily (MFS) profile domain-containing protein" evidence="7">
    <location>
        <begin position="22"/>
        <end position="159"/>
    </location>
</feature>
<feature type="transmembrane region" description="Helical" evidence="6">
    <location>
        <begin position="86"/>
        <end position="106"/>
    </location>
</feature>
<evidence type="ECO:0000256" key="2">
    <source>
        <dbReference type="ARBA" id="ARBA00022448"/>
    </source>
</evidence>